<dbReference type="Proteomes" id="UP000675781">
    <property type="component" value="Unassembled WGS sequence"/>
</dbReference>
<name>A0A941IWG6_9ACTN</name>
<dbReference type="EMBL" id="JAGSOG010000429">
    <property type="protein sequence ID" value="MBR7839351.1"/>
    <property type="molecule type" value="Genomic_DNA"/>
</dbReference>
<accession>A0A941IWG6</accession>
<dbReference type="AlphaFoldDB" id="A0A941IWG6"/>
<sequence length="96" mass="9974">MPRTEAVDDGLGWSEPDKAELARLAPGLLPGRIMTCDLVGALVLTELGAASATYGASLLLAAARARAAGRLWPKPGDRVALRRWPDGPVTVEGVVA</sequence>
<reference evidence="1" key="1">
    <citation type="submission" date="2021-04" db="EMBL/GenBank/DDBJ databases">
        <title>Genome based classification of Actinospica acidithermotolerans sp. nov., an actinobacterium isolated from an Indonesian hot spring.</title>
        <authorList>
            <person name="Kusuma A.B."/>
            <person name="Putra K.E."/>
            <person name="Nafisah S."/>
            <person name="Loh J."/>
            <person name="Nouioui I."/>
            <person name="Goodfellow M."/>
        </authorList>
    </citation>
    <scope>NUCLEOTIDE SEQUENCE</scope>
    <source>
        <strain evidence="1">CSCA 57</strain>
    </source>
</reference>
<evidence type="ECO:0000313" key="2">
    <source>
        <dbReference type="Proteomes" id="UP000675781"/>
    </source>
</evidence>
<evidence type="ECO:0000313" key="1">
    <source>
        <dbReference type="EMBL" id="MBR7839351.1"/>
    </source>
</evidence>
<protein>
    <submittedName>
        <fullName evidence="1">Uncharacterized protein</fullName>
    </submittedName>
</protein>
<keyword evidence="2" id="KW-1185">Reference proteome</keyword>
<organism evidence="1 2">
    <name type="scientific">Actinospica durhamensis</name>
    <dbReference type="NCBI Taxonomy" id="1508375"/>
    <lineage>
        <taxon>Bacteria</taxon>
        <taxon>Bacillati</taxon>
        <taxon>Actinomycetota</taxon>
        <taxon>Actinomycetes</taxon>
        <taxon>Catenulisporales</taxon>
        <taxon>Actinospicaceae</taxon>
        <taxon>Actinospica</taxon>
    </lineage>
</organism>
<proteinExistence type="predicted"/>
<comment type="caution">
    <text evidence="1">The sequence shown here is derived from an EMBL/GenBank/DDBJ whole genome shotgun (WGS) entry which is preliminary data.</text>
</comment>
<gene>
    <name evidence="1" type="ORF">KDL01_39185</name>
</gene>
<dbReference type="RefSeq" id="WP_212533787.1">
    <property type="nucleotide sequence ID" value="NZ_JAGSOG010000429.1"/>
</dbReference>